<dbReference type="OrthoDB" id="5405791at2759"/>
<evidence type="ECO:0000256" key="1">
    <source>
        <dbReference type="SAM" id="MobiDB-lite"/>
    </source>
</evidence>
<reference evidence="2 3" key="1">
    <citation type="submission" date="2019-04" db="EMBL/GenBank/DDBJ databases">
        <title>Comparative genomics and transcriptomics to analyze fruiting body development in filamentous ascomycetes.</title>
        <authorList>
            <consortium name="DOE Joint Genome Institute"/>
            <person name="Lutkenhaus R."/>
            <person name="Traeger S."/>
            <person name="Breuer J."/>
            <person name="Kuo A."/>
            <person name="Lipzen A."/>
            <person name="Pangilinan J."/>
            <person name="Dilworth D."/>
            <person name="Sandor L."/>
            <person name="Poggeler S."/>
            <person name="Barry K."/>
            <person name="Grigoriev I.V."/>
            <person name="Nowrousian M."/>
        </authorList>
    </citation>
    <scope>NUCLEOTIDE SEQUENCE [LARGE SCALE GENOMIC DNA]</scope>
    <source>
        <strain evidence="2 3">CBS 389.68</strain>
    </source>
</reference>
<evidence type="ECO:0000313" key="2">
    <source>
        <dbReference type="EMBL" id="TGZ81803.1"/>
    </source>
</evidence>
<gene>
    <name evidence="2" type="ORF">EX30DRAFT_233395</name>
</gene>
<dbReference type="Proteomes" id="UP000298138">
    <property type="component" value="Unassembled WGS sequence"/>
</dbReference>
<dbReference type="EMBL" id="ML220117">
    <property type="protein sequence ID" value="TGZ81803.1"/>
    <property type="molecule type" value="Genomic_DNA"/>
</dbReference>
<dbReference type="InParanoid" id="A0A4S2MYY3"/>
<keyword evidence="3" id="KW-1185">Reference proteome</keyword>
<proteinExistence type="predicted"/>
<dbReference type="AlphaFoldDB" id="A0A4S2MYY3"/>
<evidence type="ECO:0000313" key="3">
    <source>
        <dbReference type="Proteomes" id="UP000298138"/>
    </source>
</evidence>
<feature type="region of interest" description="Disordered" evidence="1">
    <location>
        <begin position="96"/>
        <end position="145"/>
    </location>
</feature>
<name>A0A4S2MYY3_9PEZI</name>
<dbReference type="STRING" id="341454.A0A4S2MYY3"/>
<sequence>MPAAAKTPFSSKNPATIAKTVGAGSFAGNAGVQQGGEVVCPLFNSDGSQCRKKCVGNFAYRSICEHIRRAHPDNWIPKLPASPETFAKMVGLNPRGANGALQHHSHNIVRKPTMPSSVRKPSKREFRPQLLPLRNTKATTVQSVS</sequence>
<organism evidence="2 3">
    <name type="scientific">Ascodesmis nigricans</name>
    <dbReference type="NCBI Taxonomy" id="341454"/>
    <lineage>
        <taxon>Eukaryota</taxon>
        <taxon>Fungi</taxon>
        <taxon>Dikarya</taxon>
        <taxon>Ascomycota</taxon>
        <taxon>Pezizomycotina</taxon>
        <taxon>Pezizomycetes</taxon>
        <taxon>Pezizales</taxon>
        <taxon>Ascodesmidaceae</taxon>
        <taxon>Ascodesmis</taxon>
    </lineage>
</organism>
<accession>A0A4S2MYY3</accession>
<feature type="compositionally biased region" description="Polar residues" evidence="1">
    <location>
        <begin position="136"/>
        <end position="145"/>
    </location>
</feature>
<protein>
    <submittedName>
        <fullName evidence="2">Uncharacterized protein</fullName>
    </submittedName>
</protein>